<dbReference type="GeneID" id="63752823"/>
<evidence type="ECO:0000313" key="4">
    <source>
        <dbReference type="EMBL" id="OJJ40721.1"/>
    </source>
</evidence>
<dbReference type="RefSeq" id="XP_040694397.1">
    <property type="nucleotide sequence ID" value="XM_040836975.1"/>
</dbReference>
<evidence type="ECO:0000256" key="2">
    <source>
        <dbReference type="ARBA" id="ARBA00022801"/>
    </source>
</evidence>
<evidence type="ECO:0000313" key="5">
    <source>
        <dbReference type="Proteomes" id="UP000184383"/>
    </source>
</evidence>
<gene>
    <name evidence="4" type="ORF">ASPWEDRAFT_47500</name>
</gene>
<dbReference type="AlphaFoldDB" id="A0A1L9S0P0"/>
<feature type="domain" description="AB hydrolase-1" evidence="3">
    <location>
        <begin position="36"/>
        <end position="290"/>
    </location>
</feature>
<dbReference type="Proteomes" id="UP000184383">
    <property type="component" value="Unassembled WGS sequence"/>
</dbReference>
<dbReference type="PANTHER" id="PTHR43433:SF5">
    <property type="entry name" value="AB HYDROLASE-1 DOMAIN-CONTAINING PROTEIN"/>
    <property type="match status" value="1"/>
</dbReference>
<dbReference type="InterPro" id="IPR002410">
    <property type="entry name" value="Peptidase_S33"/>
</dbReference>
<keyword evidence="5" id="KW-1185">Reference proteome</keyword>
<dbReference type="InterPro" id="IPR050471">
    <property type="entry name" value="AB_hydrolase"/>
</dbReference>
<reference evidence="5" key="1">
    <citation type="journal article" date="2017" name="Genome Biol.">
        <title>Comparative genomics reveals high biological diversity and specific adaptations in the industrially and medically important fungal genus Aspergillus.</title>
        <authorList>
            <person name="de Vries R.P."/>
            <person name="Riley R."/>
            <person name="Wiebenga A."/>
            <person name="Aguilar-Osorio G."/>
            <person name="Amillis S."/>
            <person name="Uchima C.A."/>
            <person name="Anderluh G."/>
            <person name="Asadollahi M."/>
            <person name="Askin M."/>
            <person name="Barry K."/>
            <person name="Battaglia E."/>
            <person name="Bayram O."/>
            <person name="Benocci T."/>
            <person name="Braus-Stromeyer S.A."/>
            <person name="Caldana C."/>
            <person name="Canovas D."/>
            <person name="Cerqueira G.C."/>
            <person name="Chen F."/>
            <person name="Chen W."/>
            <person name="Choi C."/>
            <person name="Clum A."/>
            <person name="Dos Santos R.A."/>
            <person name="Damasio A.R."/>
            <person name="Diallinas G."/>
            <person name="Emri T."/>
            <person name="Fekete E."/>
            <person name="Flipphi M."/>
            <person name="Freyberg S."/>
            <person name="Gallo A."/>
            <person name="Gournas C."/>
            <person name="Habgood R."/>
            <person name="Hainaut M."/>
            <person name="Harispe M.L."/>
            <person name="Henrissat B."/>
            <person name="Hilden K.S."/>
            <person name="Hope R."/>
            <person name="Hossain A."/>
            <person name="Karabika E."/>
            <person name="Karaffa L."/>
            <person name="Karanyi Z."/>
            <person name="Krasevec N."/>
            <person name="Kuo A."/>
            <person name="Kusch H."/>
            <person name="LaButti K."/>
            <person name="Lagendijk E.L."/>
            <person name="Lapidus A."/>
            <person name="Levasseur A."/>
            <person name="Lindquist E."/>
            <person name="Lipzen A."/>
            <person name="Logrieco A.F."/>
            <person name="MacCabe A."/>
            <person name="Maekelae M.R."/>
            <person name="Malavazi I."/>
            <person name="Melin P."/>
            <person name="Meyer V."/>
            <person name="Mielnichuk N."/>
            <person name="Miskei M."/>
            <person name="Molnar A.P."/>
            <person name="Mule G."/>
            <person name="Ngan C.Y."/>
            <person name="Orejas M."/>
            <person name="Orosz E."/>
            <person name="Ouedraogo J.P."/>
            <person name="Overkamp K.M."/>
            <person name="Park H.-S."/>
            <person name="Perrone G."/>
            <person name="Piumi F."/>
            <person name="Punt P.J."/>
            <person name="Ram A.F."/>
            <person name="Ramon A."/>
            <person name="Rauscher S."/>
            <person name="Record E."/>
            <person name="Riano-Pachon D.M."/>
            <person name="Robert V."/>
            <person name="Roehrig J."/>
            <person name="Ruller R."/>
            <person name="Salamov A."/>
            <person name="Salih N.S."/>
            <person name="Samson R.A."/>
            <person name="Sandor E."/>
            <person name="Sanguinetti M."/>
            <person name="Schuetze T."/>
            <person name="Sepcic K."/>
            <person name="Shelest E."/>
            <person name="Sherlock G."/>
            <person name="Sophianopoulou V."/>
            <person name="Squina F.M."/>
            <person name="Sun H."/>
            <person name="Susca A."/>
            <person name="Todd R.B."/>
            <person name="Tsang A."/>
            <person name="Unkles S.E."/>
            <person name="van de Wiele N."/>
            <person name="van Rossen-Uffink D."/>
            <person name="Oliveira J.V."/>
            <person name="Vesth T.C."/>
            <person name="Visser J."/>
            <person name="Yu J.-H."/>
            <person name="Zhou M."/>
            <person name="Andersen M.R."/>
            <person name="Archer D.B."/>
            <person name="Baker S.E."/>
            <person name="Benoit I."/>
            <person name="Brakhage A.A."/>
            <person name="Braus G.H."/>
            <person name="Fischer R."/>
            <person name="Frisvad J.C."/>
            <person name="Goldman G.H."/>
            <person name="Houbraken J."/>
            <person name="Oakley B."/>
            <person name="Pocsi I."/>
            <person name="Scazzocchio C."/>
            <person name="Seiboth B."/>
            <person name="vanKuyk P.A."/>
            <person name="Wortman J."/>
            <person name="Dyer P.S."/>
            <person name="Grigoriev I.V."/>
        </authorList>
    </citation>
    <scope>NUCLEOTIDE SEQUENCE [LARGE SCALE GENOMIC DNA]</scope>
    <source>
        <strain evidence="5">DTO 134E9</strain>
    </source>
</reference>
<dbReference type="GO" id="GO:0006508">
    <property type="term" value="P:proteolysis"/>
    <property type="evidence" value="ECO:0007669"/>
    <property type="project" value="InterPro"/>
</dbReference>
<dbReference type="NCBIfam" id="TIGR01250">
    <property type="entry name" value="pro_imino_pep_2"/>
    <property type="match status" value="1"/>
</dbReference>
<organism evidence="4 5">
    <name type="scientific">Aspergillus wentii DTO 134E9</name>
    <dbReference type="NCBI Taxonomy" id="1073089"/>
    <lineage>
        <taxon>Eukaryota</taxon>
        <taxon>Fungi</taxon>
        <taxon>Dikarya</taxon>
        <taxon>Ascomycota</taxon>
        <taxon>Pezizomycotina</taxon>
        <taxon>Eurotiomycetes</taxon>
        <taxon>Eurotiomycetidae</taxon>
        <taxon>Eurotiales</taxon>
        <taxon>Aspergillaceae</taxon>
        <taxon>Aspergillus</taxon>
        <taxon>Aspergillus subgen. Cremei</taxon>
    </lineage>
</organism>
<dbReference type="Pfam" id="PF00561">
    <property type="entry name" value="Abhydrolase_1"/>
    <property type="match status" value="1"/>
</dbReference>
<dbReference type="VEuPathDB" id="FungiDB:ASPWEDRAFT_47500"/>
<dbReference type="EMBL" id="KV878209">
    <property type="protein sequence ID" value="OJJ40721.1"/>
    <property type="molecule type" value="Genomic_DNA"/>
</dbReference>
<sequence length="304" mass="34102">MSTQGTIDFIYPGLENAKTWYRIDGDLKSSSSDAVPLVVLHGGPGFCHNYMLPVSDLAPSIPVIFYDQIGNGLSSHHPEKKGDKAFWSVDLFVAELENLLAHLGLSGSRFDILGHSWGGMLGAEFAIRRPAGLRKLIISNSPASVELWLESVNRLRKTLPQDVQDSLQRCEDEGRLESEEYEAATGKFMAEFGCRVNPLPDELVQSIEWATKRDTTVTSTTLGPSEFWVEGSLKDWTVLETLHKISVSVLLINGHYDEAQDSAVKPFFWGLDKVKWVRFAESSHMPHFDERERYMQVVRGFLGQ</sequence>
<protein>
    <recommendedName>
        <fullName evidence="3">AB hydrolase-1 domain-containing protein</fullName>
    </recommendedName>
</protein>
<dbReference type="GO" id="GO:0008233">
    <property type="term" value="F:peptidase activity"/>
    <property type="evidence" value="ECO:0007669"/>
    <property type="project" value="InterPro"/>
</dbReference>
<dbReference type="STRING" id="1073089.A0A1L9S0P0"/>
<dbReference type="PRINTS" id="PR00793">
    <property type="entry name" value="PROAMNOPTASE"/>
</dbReference>
<name>A0A1L9S0P0_ASPWE</name>
<dbReference type="InterPro" id="IPR000073">
    <property type="entry name" value="AB_hydrolase_1"/>
</dbReference>
<dbReference type="InterPro" id="IPR029058">
    <property type="entry name" value="AB_hydrolase_fold"/>
</dbReference>
<dbReference type="PANTHER" id="PTHR43433">
    <property type="entry name" value="HYDROLASE, ALPHA/BETA FOLD FAMILY PROTEIN"/>
    <property type="match status" value="1"/>
</dbReference>
<comment type="similarity">
    <text evidence="1">Belongs to the peptidase S33 family.</text>
</comment>
<dbReference type="Gene3D" id="3.40.50.1820">
    <property type="entry name" value="alpha/beta hydrolase"/>
    <property type="match status" value="1"/>
</dbReference>
<dbReference type="SUPFAM" id="SSF53474">
    <property type="entry name" value="alpha/beta-Hydrolases"/>
    <property type="match status" value="1"/>
</dbReference>
<keyword evidence="2" id="KW-0378">Hydrolase</keyword>
<dbReference type="InterPro" id="IPR005945">
    <property type="entry name" value="Pro_imino_pep"/>
</dbReference>
<dbReference type="OrthoDB" id="190201at2759"/>
<dbReference type="PIRSF" id="PIRSF005539">
    <property type="entry name" value="Pept_S33_TRI_F1"/>
    <property type="match status" value="1"/>
</dbReference>
<accession>A0A1L9S0P0</accession>
<evidence type="ECO:0000259" key="3">
    <source>
        <dbReference type="Pfam" id="PF00561"/>
    </source>
</evidence>
<proteinExistence type="inferred from homology"/>
<evidence type="ECO:0000256" key="1">
    <source>
        <dbReference type="ARBA" id="ARBA00010088"/>
    </source>
</evidence>